<gene>
    <name evidence="1" type="ORF">CCAND93_680069</name>
</gene>
<name>A0A0B7IVR8_9FLAO</name>
<sequence length="52" mass="6252">MSENTNKLVRQYISKVLILRKLSKKRLKKFNKNYCVPHIFYKLVAQKIALWG</sequence>
<dbReference type="AlphaFoldDB" id="A0A0B7IVR8"/>
<evidence type="ECO:0000313" key="1">
    <source>
        <dbReference type="EMBL" id="CEN54048.1"/>
    </source>
</evidence>
<protein>
    <submittedName>
        <fullName evidence="1">Uncharacterized protein</fullName>
    </submittedName>
</protein>
<evidence type="ECO:0000313" key="2">
    <source>
        <dbReference type="Proteomes" id="UP000038200"/>
    </source>
</evidence>
<organism evidence="1 2">
    <name type="scientific">Capnocytophaga canis</name>
    <dbReference type="NCBI Taxonomy" id="1848903"/>
    <lineage>
        <taxon>Bacteria</taxon>
        <taxon>Pseudomonadati</taxon>
        <taxon>Bacteroidota</taxon>
        <taxon>Flavobacteriia</taxon>
        <taxon>Flavobacteriales</taxon>
        <taxon>Flavobacteriaceae</taxon>
        <taxon>Capnocytophaga</taxon>
    </lineage>
</organism>
<accession>A0A0B7IVR8</accession>
<reference evidence="1 2" key="1">
    <citation type="submission" date="2015-01" db="EMBL/GenBank/DDBJ databases">
        <authorList>
            <person name="Xiang T."/>
            <person name="Song Y."/>
            <person name="Huang L."/>
            <person name="Wang B."/>
            <person name="Wu P."/>
        </authorList>
    </citation>
    <scope>NUCLEOTIDE SEQUENCE [LARGE SCALE GENOMIC DNA]</scope>
    <source>
        <strain evidence="1 2">CcD93</strain>
    </source>
</reference>
<proteinExistence type="predicted"/>
<dbReference type="EMBL" id="CDOL01000259">
    <property type="protein sequence ID" value="CEN54048.1"/>
    <property type="molecule type" value="Genomic_DNA"/>
</dbReference>
<dbReference type="Proteomes" id="UP000038200">
    <property type="component" value="Unassembled WGS sequence"/>
</dbReference>